<feature type="transmembrane region" description="Helical" evidence="1">
    <location>
        <begin position="91"/>
        <end position="115"/>
    </location>
</feature>
<feature type="transmembrane region" description="Helical" evidence="1">
    <location>
        <begin position="9"/>
        <end position="32"/>
    </location>
</feature>
<comment type="caution">
    <text evidence="2">The sequence shown here is derived from an EMBL/GenBank/DDBJ whole genome shotgun (WGS) entry which is preliminary data.</text>
</comment>
<evidence type="ECO:0000313" key="3">
    <source>
        <dbReference type="Proteomes" id="UP000179183"/>
    </source>
</evidence>
<reference evidence="2 3" key="1">
    <citation type="journal article" date="2016" name="Nat. Commun.">
        <title>Thousands of microbial genomes shed light on interconnected biogeochemical processes in an aquifer system.</title>
        <authorList>
            <person name="Anantharaman K."/>
            <person name="Brown C.T."/>
            <person name="Hug L.A."/>
            <person name="Sharon I."/>
            <person name="Castelle C.J."/>
            <person name="Probst A.J."/>
            <person name="Thomas B.C."/>
            <person name="Singh A."/>
            <person name="Wilkins M.J."/>
            <person name="Karaoz U."/>
            <person name="Brodie E.L."/>
            <person name="Williams K.H."/>
            <person name="Hubbard S.S."/>
            <person name="Banfield J.F."/>
        </authorList>
    </citation>
    <scope>NUCLEOTIDE SEQUENCE [LARGE SCALE GENOMIC DNA]</scope>
</reference>
<sequence length="120" mass="14371">MLSKMQKVWLWFFGGMFVVPEVLWTPVINFYYGFLQTNYTNNVQPIRDSFLFNYQYENLLKGVILLQFIGIILFFIFWIRNKKSISSKLVFWIILFISLFLLLIDFFVFGFAFSFSPNIG</sequence>
<keyword evidence="1" id="KW-1133">Transmembrane helix</keyword>
<dbReference type="EMBL" id="MHOQ01000012">
    <property type="protein sequence ID" value="OGZ67090.1"/>
    <property type="molecule type" value="Genomic_DNA"/>
</dbReference>
<organism evidence="2 3">
    <name type="scientific">Candidatus Staskawiczbacteria bacterium RIFCSPHIGHO2_02_FULL_33_16</name>
    <dbReference type="NCBI Taxonomy" id="1802204"/>
    <lineage>
        <taxon>Bacteria</taxon>
        <taxon>Candidatus Staskawicziibacteriota</taxon>
    </lineage>
</organism>
<gene>
    <name evidence="2" type="ORF">A3D34_01785</name>
</gene>
<feature type="transmembrane region" description="Helical" evidence="1">
    <location>
        <begin position="59"/>
        <end position="79"/>
    </location>
</feature>
<dbReference type="Proteomes" id="UP000179183">
    <property type="component" value="Unassembled WGS sequence"/>
</dbReference>
<accession>A0A1G2HY27</accession>
<proteinExistence type="predicted"/>
<protein>
    <submittedName>
        <fullName evidence="2">Uncharacterized protein</fullName>
    </submittedName>
</protein>
<keyword evidence="1" id="KW-0472">Membrane</keyword>
<evidence type="ECO:0000313" key="2">
    <source>
        <dbReference type="EMBL" id="OGZ67090.1"/>
    </source>
</evidence>
<evidence type="ECO:0000256" key="1">
    <source>
        <dbReference type="SAM" id="Phobius"/>
    </source>
</evidence>
<keyword evidence="1" id="KW-0812">Transmembrane</keyword>
<dbReference type="AlphaFoldDB" id="A0A1G2HY27"/>
<name>A0A1G2HY27_9BACT</name>